<proteinExistence type="predicted"/>
<dbReference type="Proteomes" id="UP000663699">
    <property type="component" value="Chromosome 12"/>
</dbReference>
<dbReference type="PANTHER" id="PTHR40132">
    <property type="entry name" value="PRE-MRNA-SPLICING FACTOR 38B"/>
    <property type="match status" value="1"/>
</dbReference>
<feature type="region of interest" description="Disordered" evidence="1">
    <location>
        <begin position="89"/>
        <end position="141"/>
    </location>
</feature>
<dbReference type="OrthoDB" id="2431475at2759"/>
<organism evidence="2 3">
    <name type="scientific">Pneumocystis wakefieldiae</name>
    <dbReference type="NCBI Taxonomy" id="38082"/>
    <lineage>
        <taxon>Eukaryota</taxon>
        <taxon>Fungi</taxon>
        <taxon>Dikarya</taxon>
        <taxon>Ascomycota</taxon>
        <taxon>Taphrinomycotina</taxon>
        <taxon>Pneumocystomycetes</taxon>
        <taxon>Pneumocystaceae</taxon>
        <taxon>Pneumocystis</taxon>
    </lineage>
</organism>
<name>A0A899FXD8_9ASCO</name>
<feature type="compositionally biased region" description="Basic and acidic residues" evidence="1">
    <location>
        <begin position="115"/>
        <end position="133"/>
    </location>
</feature>
<feature type="compositionally biased region" description="Basic residues" evidence="1">
    <location>
        <begin position="97"/>
        <end position="106"/>
    </location>
</feature>
<evidence type="ECO:0000313" key="3">
    <source>
        <dbReference type="Proteomes" id="UP000663699"/>
    </source>
</evidence>
<protein>
    <submittedName>
        <fullName evidence="2">Uncharacterized protein</fullName>
    </submittedName>
</protein>
<gene>
    <name evidence="2" type="ORF">MERGE_000841</name>
</gene>
<reference evidence="2" key="1">
    <citation type="submission" date="2020-06" db="EMBL/GenBank/DDBJ databases">
        <title>Genomes of multiple members of Pneumocystis genus reveal paths to human pathogen Pneumocystis jirovecii.</title>
        <authorList>
            <person name="Cisse O.H."/>
            <person name="Ma L."/>
            <person name="Dekker J."/>
            <person name="Khil P."/>
            <person name="Jo J."/>
            <person name="Brenchley J."/>
            <person name="Blair R."/>
            <person name="Pahar B."/>
            <person name="Chabe M."/>
            <person name="Van Rompay K.A."/>
            <person name="Keesler R."/>
            <person name="Sukura A."/>
            <person name="Hirsch V."/>
            <person name="Kutty G."/>
            <person name="Liu Y."/>
            <person name="Peng L."/>
            <person name="Chen J."/>
            <person name="Song J."/>
            <person name="Weissenbacher-Lang C."/>
            <person name="Xu J."/>
            <person name="Upham N.S."/>
            <person name="Stajich J.E."/>
            <person name="Cuomo C.A."/>
            <person name="Cushion M.T."/>
            <person name="Kovacs J.A."/>
        </authorList>
    </citation>
    <scope>NUCLEOTIDE SEQUENCE</scope>
    <source>
        <strain evidence="2">2A</strain>
    </source>
</reference>
<accession>A0A899FXD8</accession>
<evidence type="ECO:0000256" key="1">
    <source>
        <dbReference type="SAM" id="MobiDB-lite"/>
    </source>
</evidence>
<dbReference type="PANTHER" id="PTHR40132:SF1">
    <property type="entry name" value="PRE-MRNA-SPLICING FACTOR 38B"/>
    <property type="match status" value="1"/>
</dbReference>
<sequence>MSEDSWIIELLKKEAEEKELEYKSIGIKAFLKKKRSEPVSRGPNKEFLTRIIRDTDAHNDALIRKEMRQAKKRLRELYRCNSGRDKVIKENREAIKSTRKGGKRSLKANISGDNDSEKKSQQKRDFLSNRERSPLIGPEYPSILGEKNDGRFYSAGKSMIDAHFDPNYDPRLDVAISSNENDDWEKELEALRSRSRWKKLLSQNLLQTNFSQKIVSETKYEESFPVYSKGLREWDRGKVVWEDGSIGLEAVDWPKT</sequence>
<evidence type="ECO:0000313" key="2">
    <source>
        <dbReference type="EMBL" id="QSL66461.1"/>
    </source>
</evidence>
<dbReference type="EMBL" id="CP054543">
    <property type="protein sequence ID" value="QSL66461.1"/>
    <property type="molecule type" value="Genomic_DNA"/>
</dbReference>
<keyword evidence="3" id="KW-1185">Reference proteome</keyword>
<dbReference type="AlphaFoldDB" id="A0A899FXD8"/>